<reference evidence="1 2" key="1">
    <citation type="journal article" date="2018" name="Nat. Ecol. Evol.">
        <title>Genomic signatures of mitonuclear coevolution across populations of Tigriopus californicus.</title>
        <authorList>
            <person name="Barreto F.S."/>
            <person name="Watson E.T."/>
            <person name="Lima T.G."/>
            <person name="Willett C.S."/>
            <person name="Edmands S."/>
            <person name="Li W."/>
            <person name="Burton R.S."/>
        </authorList>
    </citation>
    <scope>NUCLEOTIDE SEQUENCE [LARGE SCALE GENOMIC DNA]</scope>
    <source>
        <strain evidence="1 2">San Diego</strain>
    </source>
</reference>
<keyword evidence="2" id="KW-1185">Reference proteome</keyword>
<name>A0A553PRQ7_TIGCA</name>
<organism evidence="1 2">
    <name type="scientific">Tigriopus californicus</name>
    <name type="common">Marine copepod</name>
    <dbReference type="NCBI Taxonomy" id="6832"/>
    <lineage>
        <taxon>Eukaryota</taxon>
        <taxon>Metazoa</taxon>
        <taxon>Ecdysozoa</taxon>
        <taxon>Arthropoda</taxon>
        <taxon>Crustacea</taxon>
        <taxon>Multicrustacea</taxon>
        <taxon>Hexanauplia</taxon>
        <taxon>Copepoda</taxon>
        <taxon>Harpacticoida</taxon>
        <taxon>Harpacticidae</taxon>
        <taxon>Tigriopus</taxon>
    </lineage>
</organism>
<accession>A0A553PRQ7</accession>
<gene>
    <name evidence="1" type="ORF">TCAL_15457</name>
</gene>
<dbReference type="Proteomes" id="UP000318571">
    <property type="component" value="Chromosome 12"/>
</dbReference>
<evidence type="ECO:0000313" key="2">
    <source>
        <dbReference type="Proteomes" id="UP000318571"/>
    </source>
</evidence>
<proteinExistence type="predicted"/>
<protein>
    <submittedName>
        <fullName evidence="1">Uncharacterized protein</fullName>
    </submittedName>
</protein>
<sequence>MIKGSSKPYLQKMALQIFRKCKSLRISLSVIWRSRADPRLEIADDFSRAQDLDDWGVDDDSLAELWLRAGPFSIDLFASDLNHRLPTFVSKIASEKLIGRDAFLFDWSGFWQSFCLSANKSHQTSGDLIIPRWFSLYAWPLICSDGVHLNKLFRQTIFESNSA</sequence>
<dbReference type="AlphaFoldDB" id="A0A553PRQ7"/>
<evidence type="ECO:0000313" key="1">
    <source>
        <dbReference type="EMBL" id="TRY80355.1"/>
    </source>
</evidence>
<dbReference type="STRING" id="6832.A0A553PRQ7"/>
<comment type="caution">
    <text evidence="1">The sequence shown here is derived from an EMBL/GenBank/DDBJ whole genome shotgun (WGS) entry which is preliminary data.</text>
</comment>
<dbReference type="EMBL" id="VCGU01000001">
    <property type="protein sequence ID" value="TRY80355.1"/>
    <property type="molecule type" value="Genomic_DNA"/>
</dbReference>